<dbReference type="PANTHER" id="PTHR43553">
    <property type="entry name" value="HEAVY METAL TRANSPORTER"/>
    <property type="match status" value="1"/>
</dbReference>
<feature type="domain" description="ABC transporter" evidence="9">
    <location>
        <begin position="5"/>
        <end position="237"/>
    </location>
</feature>
<dbReference type="InterPro" id="IPR003593">
    <property type="entry name" value="AAA+_ATPase"/>
</dbReference>
<dbReference type="GO" id="GO:0016887">
    <property type="term" value="F:ATP hydrolysis activity"/>
    <property type="evidence" value="ECO:0007669"/>
    <property type="project" value="InterPro"/>
</dbReference>
<evidence type="ECO:0000256" key="3">
    <source>
        <dbReference type="ARBA" id="ARBA00022448"/>
    </source>
</evidence>
<evidence type="ECO:0000256" key="7">
    <source>
        <dbReference type="ARBA" id="ARBA00022967"/>
    </source>
</evidence>
<reference evidence="10 11" key="1">
    <citation type="submission" date="2019-11" db="EMBL/GenBank/DDBJ databases">
        <title>Comparative genomics of hydrocarbon-degrading Desulfosarcina strains.</title>
        <authorList>
            <person name="Watanabe M."/>
            <person name="Kojima H."/>
            <person name="Fukui M."/>
        </authorList>
    </citation>
    <scope>NUCLEOTIDE SEQUENCE [LARGE SCALE GENOMIC DNA]</scope>
    <source>
        <strain evidence="11">oXyS1</strain>
    </source>
</reference>
<dbReference type="InterPro" id="IPR015856">
    <property type="entry name" value="ABC_transpr_CbiO/EcfA_su"/>
</dbReference>
<dbReference type="AlphaFoldDB" id="A0A5K8A6Q4"/>
<dbReference type="PROSITE" id="PS00211">
    <property type="entry name" value="ABC_TRANSPORTER_1"/>
    <property type="match status" value="1"/>
</dbReference>
<gene>
    <name evidence="10" type="ORF">DSCOOX_13770</name>
</gene>
<dbReference type="Pfam" id="PF00005">
    <property type="entry name" value="ABC_tran"/>
    <property type="match status" value="1"/>
</dbReference>
<protein>
    <submittedName>
        <fullName evidence="10">Cobalt ABC transporter ATP-binding protein</fullName>
    </submittedName>
</protein>
<dbReference type="InterPro" id="IPR050095">
    <property type="entry name" value="ECF_ABC_transporter_ATP-bd"/>
</dbReference>
<dbReference type="RefSeq" id="WP_155309526.1">
    <property type="nucleotide sequence ID" value="NZ_AP021879.1"/>
</dbReference>
<dbReference type="EMBL" id="AP021879">
    <property type="protein sequence ID" value="BBO88197.1"/>
    <property type="molecule type" value="Genomic_DNA"/>
</dbReference>
<keyword evidence="3" id="KW-0813">Transport</keyword>
<comment type="subcellular location">
    <subcellularLocation>
        <location evidence="1">Cell membrane</location>
    </subcellularLocation>
</comment>
<dbReference type="InterPro" id="IPR017871">
    <property type="entry name" value="ABC_transporter-like_CS"/>
</dbReference>
<dbReference type="SUPFAM" id="SSF52540">
    <property type="entry name" value="P-loop containing nucleoside triphosphate hydrolases"/>
    <property type="match status" value="1"/>
</dbReference>
<keyword evidence="8" id="KW-0472">Membrane</keyword>
<dbReference type="CDD" id="cd03225">
    <property type="entry name" value="ABC_cobalt_CbiO_domain1"/>
    <property type="match status" value="1"/>
</dbReference>
<evidence type="ECO:0000256" key="2">
    <source>
        <dbReference type="ARBA" id="ARBA00005417"/>
    </source>
</evidence>
<dbReference type="Gene3D" id="3.40.50.300">
    <property type="entry name" value="P-loop containing nucleotide triphosphate hydrolases"/>
    <property type="match status" value="1"/>
</dbReference>
<dbReference type="InterPro" id="IPR027417">
    <property type="entry name" value="P-loop_NTPase"/>
</dbReference>
<proteinExistence type="inferred from homology"/>
<keyword evidence="6 10" id="KW-0067">ATP-binding</keyword>
<keyword evidence="5" id="KW-0547">Nucleotide-binding</keyword>
<dbReference type="PANTHER" id="PTHR43553:SF24">
    <property type="entry name" value="ENERGY-COUPLING FACTOR TRANSPORTER ATP-BINDING PROTEIN ECFA1"/>
    <property type="match status" value="1"/>
</dbReference>
<evidence type="ECO:0000256" key="6">
    <source>
        <dbReference type="ARBA" id="ARBA00022840"/>
    </source>
</evidence>
<dbReference type="PROSITE" id="PS50893">
    <property type="entry name" value="ABC_TRANSPORTER_2"/>
    <property type="match status" value="1"/>
</dbReference>
<dbReference type="GO" id="GO:0043190">
    <property type="term" value="C:ATP-binding cassette (ABC) transporter complex"/>
    <property type="evidence" value="ECO:0007669"/>
    <property type="project" value="TreeGrafter"/>
</dbReference>
<dbReference type="Proteomes" id="UP000422108">
    <property type="component" value="Chromosome"/>
</dbReference>
<dbReference type="SMART" id="SM00382">
    <property type="entry name" value="AAA"/>
    <property type="match status" value="1"/>
</dbReference>
<keyword evidence="4" id="KW-1003">Cell membrane</keyword>
<evidence type="ECO:0000259" key="9">
    <source>
        <dbReference type="PROSITE" id="PS50893"/>
    </source>
</evidence>
<dbReference type="InterPro" id="IPR003439">
    <property type="entry name" value="ABC_transporter-like_ATP-bd"/>
</dbReference>
<evidence type="ECO:0000313" key="10">
    <source>
        <dbReference type="EMBL" id="BBO88197.1"/>
    </source>
</evidence>
<sequence>MATVIQTDHLTHRFADGTLALDDVSLAFQQGELTVVAGANGSGKTTLLRHLNGLLTAQHGSVRVFGHSVKKDPLAARKAVGMVFQDADSQIVGETVYDDAAFGPENLGLDRPEIDRRVNRALAAVDLVGLENKRPHHLSGGQKRRLAIAGVLAMEPQVLLMDEPFSNLDYPATSRVLEQILDLDRRGHTIIITTHDLEKIIAHARRLVVMAEGRVVDDGRPEAVIGGIARHGIRPPCSVQLGKGIRPWVN</sequence>
<dbReference type="GO" id="GO:0005524">
    <property type="term" value="F:ATP binding"/>
    <property type="evidence" value="ECO:0007669"/>
    <property type="project" value="UniProtKB-KW"/>
</dbReference>
<organism evidence="10 11">
    <name type="scientific">Desulfosarcina ovata subsp. ovata</name>
    <dbReference type="NCBI Taxonomy" id="2752305"/>
    <lineage>
        <taxon>Bacteria</taxon>
        <taxon>Pseudomonadati</taxon>
        <taxon>Thermodesulfobacteriota</taxon>
        <taxon>Desulfobacteria</taxon>
        <taxon>Desulfobacterales</taxon>
        <taxon>Desulfosarcinaceae</taxon>
        <taxon>Desulfosarcina</taxon>
    </lineage>
</organism>
<evidence type="ECO:0000256" key="1">
    <source>
        <dbReference type="ARBA" id="ARBA00004236"/>
    </source>
</evidence>
<evidence type="ECO:0000256" key="8">
    <source>
        <dbReference type="ARBA" id="ARBA00023136"/>
    </source>
</evidence>
<evidence type="ECO:0000256" key="4">
    <source>
        <dbReference type="ARBA" id="ARBA00022475"/>
    </source>
</evidence>
<name>A0A5K8A6Q4_9BACT</name>
<keyword evidence="7" id="KW-1278">Translocase</keyword>
<dbReference type="GO" id="GO:0042626">
    <property type="term" value="F:ATPase-coupled transmembrane transporter activity"/>
    <property type="evidence" value="ECO:0007669"/>
    <property type="project" value="TreeGrafter"/>
</dbReference>
<dbReference type="FunFam" id="3.40.50.300:FF:000224">
    <property type="entry name" value="Energy-coupling factor transporter ATP-binding protein EcfA"/>
    <property type="match status" value="1"/>
</dbReference>
<accession>A0A5K8A6Q4</accession>
<keyword evidence="11" id="KW-1185">Reference proteome</keyword>
<evidence type="ECO:0000256" key="5">
    <source>
        <dbReference type="ARBA" id="ARBA00022741"/>
    </source>
</evidence>
<comment type="similarity">
    <text evidence="2">Belongs to the ABC transporter superfamily.</text>
</comment>
<evidence type="ECO:0000313" key="11">
    <source>
        <dbReference type="Proteomes" id="UP000422108"/>
    </source>
</evidence>